<feature type="transmembrane region" description="Helical" evidence="11">
    <location>
        <begin position="221"/>
        <end position="240"/>
    </location>
</feature>
<protein>
    <recommendedName>
        <fullName evidence="8">H(+)/Pi cotransporter</fullName>
    </recommendedName>
</protein>
<feature type="transmembrane region" description="Helical" evidence="11">
    <location>
        <begin position="357"/>
        <end position="381"/>
    </location>
</feature>
<dbReference type="AlphaFoldDB" id="A0A811MA96"/>
<evidence type="ECO:0000256" key="6">
    <source>
        <dbReference type="ARBA" id="ARBA00022989"/>
    </source>
</evidence>
<evidence type="ECO:0000313" key="14">
    <source>
        <dbReference type="Proteomes" id="UP000604825"/>
    </source>
</evidence>
<feature type="transmembrane region" description="Helical" evidence="11">
    <location>
        <begin position="402"/>
        <end position="426"/>
    </location>
</feature>
<dbReference type="GO" id="GO:0015293">
    <property type="term" value="F:symporter activity"/>
    <property type="evidence" value="ECO:0007669"/>
    <property type="project" value="UniProtKB-KW"/>
</dbReference>
<keyword evidence="4 11" id="KW-0812">Transmembrane</keyword>
<evidence type="ECO:0000256" key="10">
    <source>
        <dbReference type="SAM" id="MobiDB-lite"/>
    </source>
</evidence>
<evidence type="ECO:0000256" key="11">
    <source>
        <dbReference type="SAM" id="Phobius"/>
    </source>
</evidence>
<keyword evidence="14" id="KW-1185">Reference proteome</keyword>
<comment type="subcellular location">
    <subcellularLocation>
        <location evidence="1">Membrane</location>
        <topology evidence="1">Multi-pass membrane protein</topology>
    </subcellularLocation>
</comment>
<sequence length="501" mass="54496">MARQEQERQRQRQLQVLTTLDAAKTQWYHFTAIVVAGMGFFTDAYDLFCISLVTKLLGRVYYTDPTKPDPGTLPPNVAAAVNGVALCGTLAGQLFFGWLGDRLGRKSVYGMTLLLMVVCSLASGLSFGSTPAGVMTTLCFFRFWLGFGIGGDYPLSATIMSEYANKKTRSGFIAAVFAMQGFGILAGGIVTLALSAVFRRAFPAPAYQVDAVASTVPQADYVWRTILMLGAAPAVLTYYWRTKMPETARYTALVAGNAKQAASDIDYGLFSSRFARRRGSHLLGTAVTWFLVDIAYYSQSLFQKDIFASIHWIPKARTMSAIEEVFRISRAQTLIALCGTVPGHWFTVFLIDVLGRFAIQLQGFAMMTVFMLGLAIPYHHWTTPGNHIGFRRHIFPARLRSTCHGISAADCKAGAIIGAFGFLYAAQSQDKAHVDAGYNPGIGVRNALFVLDACNLLGFLLTFLVPESKGKSLEEMSGEVDGDQTSGNGANAVQPSGVERV</sequence>
<dbReference type="GO" id="GO:0006817">
    <property type="term" value="P:phosphate ion transport"/>
    <property type="evidence" value="ECO:0007669"/>
    <property type="project" value="UniProtKB-KW"/>
</dbReference>
<evidence type="ECO:0000259" key="12">
    <source>
        <dbReference type="PROSITE" id="PS50850"/>
    </source>
</evidence>
<evidence type="ECO:0000256" key="9">
    <source>
        <dbReference type="ARBA" id="ARBA00044504"/>
    </source>
</evidence>
<dbReference type="FunFam" id="1.20.1250.20:FF:000175">
    <property type="entry name" value="Inorganic phosphate transporter 1-6"/>
    <property type="match status" value="1"/>
</dbReference>
<dbReference type="CDD" id="cd17364">
    <property type="entry name" value="MFS_PhT"/>
    <property type="match status" value="1"/>
</dbReference>
<dbReference type="EMBL" id="CAJGYO010000001">
    <property type="protein sequence ID" value="CAD6202079.1"/>
    <property type="molecule type" value="Genomic_DNA"/>
</dbReference>
<gene>
    <name evidence="13" type="ORF">NCGR_LOCUS399</name>
</gene>
<feature type="transmembrane region" description="Helical" evidence="11">
    <location>
        <begin position="77"/>
        <end position="96"/>
    </location>
</feature>
<feature type="domain" description="Major facilitator superfamily (MFS) profile" evidence="12">
    <location>
        <begin position="32"/>
        <end position="501"/>
    </location>
</feature>
<dbReference type="InterPro" id="IPR005828">
    <property type="entry name" value="MFS_sugar_transport-like"/>
</dbReference>
<comment type="caution">
    <text evidence="13">The sequence shown here is derived from an EMBL/GenBank/DDBJ whole genome shotgun (WGS) entry which is preliminary data.</text>
</comment>
<dbReference type="Gene3D" id="1.20.1250.20">
    <property type="entry name" value="MFS general substrate transporter like domains"/>
    <property type="match status" value="1"/>
</dbReference>
<keyword evidence="3" id="KW-0592">Phosphate transport</keyword>
<keyword evidence="2" id="KW-0813">Transport</keyword>
<feature type="transmembrane region" description="Helical" evidence="11">
    <location>
        <begin position="108"/>
        <end position="127"/>
    </location>
</feature>
<evidence type="ECO:0000256" key="3">
    <source>
        <dbReference type="ARBA" id="ARBA00022592"/>
    </source>
</evidence>
<dbReference type="SUPFAM" id="SSF103473">
    <property type="entry name" value="MFS general substrate transporter"/>
    <property type="match status" value="1"/>
</dbReference>
<evidence type="ECO:0000256" key="5">
    <source>
        <dbReference type="ARBA" id="ARBA00022847"/>
    </source>
</evidence>
<feature type="transmembrane region" description="Helical" evidence="11">
    <location>
        <begin position="446"/>
        <end position="466"/>
    </location>
</feature>
<feature type="transmembrane region" description="Helical" evidence="11">
    <location>
        <begin position="30"/>
        <end position="57"/>
    </location>
</feature>
<feature type="compositionally biased region" description="Polar residues" evidence="10">
    <location>
        <begin position="483"/>
        <end position="494"/>
    </location>
</feature>
<dbReference type="OrthoDB" id="433512at2759"/>
<dbReference type="GO" id="GO:0016020">
    <property type="term" value="C:membrane"/>
    <property type="evidence" value="ECO:0007669"/>
    <property type="project" value="UniProtKB-SubCell"/>
</dbReference>
<dbReference type="PROSITE" id="PS50850">
    <property type="entry name" value="MFS"/>
    <property type="match status" value="1"/>
</dbReference>
<evidence type="ECO:0000313" key="13">
    <source>
        <dbReference type="EMBL" id="CAD6202079.1"/>
    </source>
</evidence>
<evidence type="ECO:0000256" key="7">
    <source>
        <dbReference type="ARBA" id="ARBA00023136"/>
    </source>
</evidence>
<comment type="similarity">
    <text evidence="9">Belongs to the major facilitator superfamily. Phosphate:H(+) symporter (TC 2.A.1.9) family.</text>
</comment>
<dbReference type="PANTHER" id="PTHR24064">
    <property type="entry name" value="SOLUTE CARRIER FAMILY 22 MEMBER"/>
    <property type="match status" value="1"/>
</dbReference>
<keyword evidence="7 11" id="KW-0472">Membrane</keyword>
<evidence type="ECO:0000256" key="8">
    <source>
        <dbReference type="ARBA" id="ARBA00032043"/>
    </source>
</evidence>
<feature type="transmembrane region" description="Helical" evidence="11">
    <location>
        <begin position="172"/>
        <end position="198"/>
    </location>
</feature>
<dbReference type="InterPro" id="IPR036259">
    <property type="entry name" value="MFS_trans_sf"/>
</dbReference>
<organism evidence="13 14">
    <name type="scientific">Miscanthus lutarioriparius</name>
    <dbReference type="NCBI Taxonomy" id="422564"/>
    <lineage>
        <taxon>Eukaryota</taxon>
        <taxon>Viridiplantae</taxon>
        <taxon>Streptophyta</taxon>
        <taxon>Embryophyta</taxon>
        <taxon>Tracheophyta</taxon>
        <taxon>Spermatophyta</taxon>
        <taxon>Magnoliopsida</taxon>
        <taxon>Liliopsida</taxon>
        <taxon>Poales</taxon>
        <taxon>Poaceae</taxon>
        <taxon>PACMAD clade</taxon>
        <taxon>Panicoideae</taxon>
        <taxon>Andropogonodae</taxon>
        <taxon>Andropogoneae</taxon>
        <taxon>Saccharinae</taxon>
        <taxon>Miscanthus</taxon>
    </lineage>
</organism>
<reference evidence="13" key="1">
    <citation type="submission" date="2020-10" db="EMBL/GenBank/DDBJ databases">
        <authorList>
            <person name="Han B."/>
            <person name="Lu T."/>
            <person name="Zhao Q."/>
            <person name="Huang X."/>
            <person name="Zhao Y."/>
        </authorList>
    </citation>
    <scope>NUCLEOTIDE SEQUENCE</scope>
</reference>
<evidence type="ECO:0000256" key="2">
    <source>
        <dbReference type="ARBA" id="ARBA00022448"/>
    </source>
</evidence>
<feature type="transmembrane region" description="Helical" evidence="11">
    <location>
        <begin position="334"/>
        <end position="351"/>
    </location>
</feature>
<keyword evidence="6 11" id="KW-1133">Transmembrane helix</keyword>
<name>A0A811MA96_9POAL</name>
<accession>A0A811MA96</accession>
<keyword evidence="5" id="KW-0769">Symport</keyword>
<dbReference type="Pfam" id="PF00083">
    <property type="entry name" value="Sugar_tr"/>
    <property type="match status" value="1"/>
</dbReference>
<evidence type="ECO:0000256" key="4">
    <source>
        <dbReference type="ARBA" id="ARBA00022692"/>
    </source>
</evidence>
<dbReference type="InterPro" id="IPR020846">
    <property type="entry name" value="MFS_dom"/>
</dbReference>
<proteinExistence type="inferred from homology"/>
<evidence type="ECO:0000256" key="1">
    <source>
        <dbReference type="ARBA" id="ARBA00004141"/>
    </source>
</evidence>
<feature type="region of interest" description="Disordered" evidence="10">
    <location>
        <begin position="474"/>
        <end position="501"/>
    </location>
</feature>
<dbReference type="Proteomes" id="UP000604825">
    <property type="component" value="Unassembled WGS sequence"/>
</dbReference>